<protein>
    <recommendedName>
        <fullName evidence="1">AMP-dependent synthetase/ligase domain-containing protein</fullName>
    </recommendedName>
</protein>
<evidence type="ECO:0000313" key="3">
    <source>
        <dbReference type="Proteomes" id="UP001500418"/>
    </source>
</evidence>
<dbReference type="Pfam" id="PF00501">
    <property type="entry name" value="AMP-binding"/>
    <property type="match status" value="1"/>
</dbReference>
<gene>
    <name evidence="2" type="ORF">GCM10009575_025820</name>
</gene>
<accession>A0ABN1PEH8</accession>
<dbReference type="PANTHER" id="PTHR43767:SF7">
    <property type="entry name" value="MEDIUM_LONG-CHAIN-FATTY-ACID--COA LIGASE FADD8"/>
    <property type="match status" value="1"/>
</dbReference>
<evidence type="ECO:0000313" key="2">
    <source>
        <dbReference type="EMBL" id="GAA0926453.1"/>
    </source>
</evidence>
<name>A0ABN1PEH8_9ACTN</name>
<reference evidence="2 3" key="1">
    <citation type="journal article" date="2019" name="Int. J. Syst. Evol. Microbiol.">
        <title>The Global Catalogue of Microorganisms (GCM) 10K type strain sequencing project: providing services to taxonomists for standard genome sequencing and annotation.</title>
        <authorList>
            <consortium name="The Broad Institute Genomics Platform"/>
            <consortium name="The Broad Institute Genome Sequencing Center for Infectious Disease"/>
            <person name="Wu L."/>
            <person name="Ma J."/>
        </authorList>
    </citation>
    <scope>NUCLEOTIDE SEQUENCE [LARGE SCALE GENOMIC DNA]</scope>
    <source>
        <strain evidence="2 3">JCM 11444</strain>
    </source>
</reference>
<comment type="caution">
    <text evidence="2">The sequence shown here is derived from an EMBL/GenBank/DDBJ whole genome shotgun (WGS) entry which is preliminary data.</text>
</comment>
<dbReference type="PROSITE" id="PS00455">
    <property type="entry name" value="AMP_BINDING"/>
    <property type="match status" value="1"/>
</dbReference>
<sequence length="252" mass="26782">MYSQDPVRRPLNTIDLLVNALNQDPGRPLPHLPDGRTATVGEVCDATSQYVQALTSLGVVEGTRVALLSRNLPEVLHATHAAQVVGAVYIPLHPMGSQPDHLHTVRDAGVELLIFEGGHYDARAAELAGEVPGLRLVALGRTELAGDLRELAASMRPEPLRPPMLDPDGAERISYSGGTTGSPKSVATRRGTSAALWSIMPAEGDWPRPPRVLPCAPLSHAGGTMFLPTLLRDGTLPIHPGFDPPAVLRALT</sequence>
<dbReference type="InterPro" id="IPR050237">
    <property type="entry name" value="ATP-dep_AMP-bd_enzyme"/>
</dbReference>
<dbReference type="EMBL" id="BAAAID010000013">
    <property type="protein sequence ID" value="GAA0926453.1"/>
    <property type="molecule type" value="Genomic_DNA"/>
</dbReference>
<dbReference type="InterPro" id="IPR020845">
    <property type="entry name" value="AMP-binding_CS"/>
</dbReference>
<organism evidence="2 3">
    <name type="scientific">Streptomyces rhizosphaericus</name>
    <dbReference type="NCBI Taxonomy" id="114699"/>
    <lineage>
        <taxon>Bacteria</taxon>
        <taxon>Bacillati</taxon>
        <taxon>Actinomycetota</taxon>
        <taxon>Actinomycetes</taxon>
        <taxon>Kitasatosporales</taxon>
        <taxon>Streptomycetaceae</taxon>
        <taxon>Streptomyces</taxon>
        <taxon>Streptomyces violaceusniger group</taxon>
    </lineage>
</organism>
<feature type="domain" description="AMP-dependent synthetase/ligase" evidence="1">
    <location>
        <begin position="22"/>
        <end position="245"/>
    </location>
</feature>
<proteinExistence type="predicted"/>
<dbReference type="PANTHER" id="PTHR43767">
    <property type="entry name" value="LONG-CHAIN-FATTY-ACID--COA LIGASE"/>
    <property type="match status" value="1"/>
</dbReference>
<keyword evidence="3" id="KW-1185">Reference proteome</keyword>
<dbReference type="InterPro" id="IPR000873">
    <property type="entry name" value="AMP-dep_synth/lig_dom"/>
</dbReference>
<dbReference type="Proteomes" id="UP001500418">
    <property type="component" value="Unassembled WGS sequence"/>
</dbReference>
<evidence type="ECO:0000259" key="1">
    <source>
        <dbReference type="Pfam" id="PF00501"/>
    </source>
</evidence>